<dbReference type="Gene3D" id="1.10.10.10">
    <property type="entry name" value="Winged helix-like DNA-binding domain superfamily/Winged helix DNA-binding domain"/>
    <property type="match status" value="1"/>
</dbReference>
<evidence type="ECO:0000256" key="3">
    <source>
        <dbReference type="SAM" id="MobiDB-lite"/>
    </source>
</evidence>
<evidence type="ECO:0000313" key="5">
    <source>
        <dbReference type="EMBL" id="MBS4196997.1"/>
    </source>
</evidence>
<sequence>AAVLDYLSGNDSLMGIVHKYELSSTSVLRQWINNYNNHRDLIETQRESNSMIKGRSTTLEERLEIVKYCLKNGKNYHQASELFTVSYQQVYQWVKKFEKEGEDGLKDKRGRTKAESELTPEEKFRREMKRLEQENERLRAENAFLKKLEEIERRRLKKRH</sequence>
<accession>A0A942YHW1</accession>
<dbReference type="PANTHER" id="PTHR33795:SF1">
    <property type="entry name" value="INSERTION ELEMENT IS150 PROTEIN INSJ"/>
    <property type="match status" value="1"/>
</dbReference>
<gene>
    <name evidence="5" type="ORF">KHA97_18255</name>
</gene>
<feature type="non-terminal residue" evidence="5">
    <location>
        <position position="1"/>
    </location>
</feature>
<feature type="coiled-coil region" evidence="2">
    <location>
        <begin position="121"/>
        <end position="151"/>
    </location>
</feature>
<evidence type="ECO:0000256" key="1">
    <source>
        <dbReference type="ARBA" id="ARBA00038232"/>
    </source>
</evidence>
<keyword evidence="6" id="KW-1185">Reference proteome</keyword>
<protein>
    <submittedName>
        <fullName evidence="5">Helix-turn-helix domain-containing protein</fullName>
    </submittedName>
</protein>
<organism evidence="5 6">
    <name type="scientific">Lederbergia citri</name>
    <dbReference type="NCBI Taxonomy" id="2833580"/>
    <lineage>
        <taxon>Bacteria</taxon>
        <taxon>Bacillati</taxon>
        <taxon>Bacillota</taxon>
        <taxon>Bacilli</taxon>
        <taxon>Bacillales</taxon>
        <taxon>Bacillaceae</taxon>
        <taxon>Lederbergia</taxon>
    </lineage>
</organism>
<feature type="region of interest" description="Disordered" evidence="3">
    <location>
        <begin position="102"/>
        <end position="121"/>
    </location>
</feature>
<reference evidence="5 6" key="1">
    <citation type="submission" date="2021-05" db="EMBL/GenBank/DDBJ databases">
        <title>Novel Bacillus species.</title>
        <authorList>
            <person name="Liu G."/>
        </authorList>
    </citation>
    <scope>NUCLEOTIDE SEQUENCE [LARGE SCALE GENOMIC DNA]</scope>
    <source>
        <strain evidence="6">FJAT-49780</strain>
    </source>
</reference>
<evidence type="ECO:0000259" key="4">
    <source>
        <dbReference type="Pfam" id="PF13518"/>
    </source>
</evidence>
<keyword evidence="2" id="KW-0175">Coiled coil</keyword>
<dbReference type="PANTHER" id="PTHR33795">
    <property type="entry name" value="INSERTION ELEMENT IS150 PROTEIN INSJ"/>
    <property type="match status" value="1"/>
</dbReference>
<dbReference type="InterPro" id="IPR010921">
    <property type="entry name" value="Trp_repressor/repl_initiator"/>
</dbReference>
<dbReference type="RefSeq" id="WP_213126197.1">
    <property type="nucleotide sequence ID" value="NZ_JAGYPG010000003.1"/>
</dbReference>
<proteinExistence type="inferred from homology"/>
<dbReference type="GO" id="GO:0043565">
    <property type="term" value="F:sequence-specific DNA binding"/>
    <property type="evidence" value="ECO:0007669"/>
    <property type="project" value="InterPro"/>
</dbReference>
<dbReference type="AlphaFoldDB" id="A0A942YHW1"/>
<dbReference type="EMBL" id="JAGYPG010000003">
    <property type="protein sequence ID" value="MBS4196997.1"/>
    <property type="molecule type" value="Genomic_DNA"/>
</dbReference>
<dbReference type="Proteomes" id="UP000681414">
    <property type="component" value="Unassembled WGS sequence"/>
</dbReference>
<dbReference type="InterPro" id="IPR052057">
    <property type="entry name" value="IS150/IS1296_orfA-like"/>
</dbReference>
<evidence type="ECO:0000313" key="6">
    <source>
        <dbReference type="Proteomes" id="UP000681414"/>
    </source>
</evidence>
<feature type="domain" description="Insertion element IS150 protein InsJ-like helix-turn-helix" evidence="4">
    <location>
        <begin position="61"/>
        <end position="111"/>
    </location>
</feature>
<comment type="caution">
    <text evidence="5">The sequence shown here is derived from an EMBL/GenBank/DDBJ whole genome shotgun (WGS) entry which is preliminary data.</text>
</comment>
<name>A0A942YHW1_9BACI</name>
<dbReference type="Pfam" id="PF13518">
    <property type="entry name" value="HTH_28"/>
    <property type="match status" value="1"/>
</dbReference>
<comment type="similarity">
    <text evidence="1">Belongs to the IS150/IS1296 orfA family.</text>
</comment>
<dbReference type="SUPFAM" id="SSF48295">
    <property type="entry name" value="TrpR-like"/>
    <property type="match status" value="1"/>
</dbReference>
<dbReference type="InterPro" id="IPR036388">
    <property type="entry name" value="WH-like_DNA-bd_sf"/>
</dbReference>
<dbReference type="InterPro" id="IPR055247">
    <property type="entry name" value="InsJ-like_HTH"/>
</dbReference>
<evidence type="ECO:0000256" key="2">
    <source>
        <dbReference type="SAM" id="Coils"/>
    </source>
</evidence>